<keyword evidence="2" id="KW-1003">Cell membrane</keyword>
<protein>
    <submittedName>
        <fullName evidence="7">Lauroyl acyltransferase</fullName>
    </submittedName>
</protein>
<organism evidence="7 8">
    <name type="scientific">Pannonibacter tanglangensis</name>
    <dbReference type="NCBI Taxonomy" id="2750084"/>
    <lineage>
        <taxon>Bacteria</taxon>
        <taxon>Pseudomonadati</taxon>
        <taxon>Pseudomonadota</taxon>
        <taxon>Alphaproteobacteria</taxon>
        <taxon>Hyphomicrobiales</taxon>
        <taxon>Stappiaceae</taxon>
        <taxon>Pannonibacter</taxon>
    </lineage>
</organism>
<proteinExistence type="predicted"/>
<keyword evidence="3" id="KW-0997">Cell inner membrane</keyword>
<comment type="caution">
    <text evidence="7">The sequence shown here is derived from an EMBL/GenBank/DDBJ whole genome shotgun (WGS) entry which is preliminary data.</text>
</comment>
<accession>A0ABW9ZDT7</accession>
<dbReference type="PANTHER" id="PTHR30606:SF9">
    <property type="entry name" value="LIPID A BIOSYNTHESIS LAUROYLTRANSFERASE"/>
    <property type="match status" value="1"/>
</dbReference>
<evidence type="ECO:0000256" key="5">
    <source>
        <dbReference type="ARBA" id="ARBA00023136"/>
    </source>
</evidence>
<evidence type="ECO:0000313" key="8">
    <source>
        <dbReference type="Proteomes" id="UP000541347"/>
    </source>
</evidence>
<keyword evidence="5" id="KW-0472">Membrane</keyword>
<dbReference type="EMBL" id="JAABLP010000001">
    <property type="protein sequence ID" value="NBN62182.1"/>
    <property type="molecule type" value="Genomic_DNA"/>
</dbReference>
<dbReference type="PANTHER" id="PTHR30606">
    <property type="entry name" value="LIPID A BIOSYNTHESIS LAUROYL ACYLTRANSFERASE"/>
    <property type="match status" value="1"/>
</dbReference>
<name>A0ABW9ZDT7_9HYPH</name>
<sequence length="296" mass="33853">MSTAPSRPLAAVLRRLEWAALAVVFRLFRLVPVDLASATMGWLWRRLAPLNSRHRRALRHLAAAMPELPEAERQRIIADMWTNLGRVTAETFHIDRLLRDRSRYEIVVDEMTRDIIANRRACLFVSLHTGNWELCVAPAVWEGMEITGVYQALKNEHSDALLRGLRQDLYKGGLLSKGHQAARRLISTLRQGGVVAIMGDLRERRGVHVPFFGRPATATPVPVALARSCDVPIVIGRTVRLDGVRFRVEGRAFLPQRTEDRDADIQAGCEVIHAQFEAWIREYPAQWMWIHRKWDH</sequence>
<comment type="subcellular location">
    <subcellularLocation>
        <location evidence="1">Cell inner membrane</location>
    </subcellularLocation>
</comment>
<keyword evidence="4" id="KW-0808">Transferase</keyword>
<evidence type="ECO:0000256" key="6">
    <source>
        <dbReference type="ARBA" id="ARBA00023315"/>
    </source>
</evidence>
<keyword evidence="6 7" id="KW-0012">Acyltransferase</keyword>
<dbReference type="Pfam" id="PF03279">
    <property type="entry name" value="Lip_A_acyltrans"/>
    <property type="match status" value="1"/>
</dbReference>
<evidence type="ECO:0000256" key="2">
    <source>
        <dbReference type="ARBA" id="ARBA00022475"/>
    </source>
</evidence>
<gene>
    <name evidence="7" type="ORF">GWI71_00650</name>
</gene>
<reference evidence="7 8" key="1">
    <citation type="submission" date="2020-01" db="EMBL/GenBank/DDBJ databases">
        <authorList>
            <person name="Peng S.Y."/>
            <person name="Li J."/>
            <person name="Wang M."/>
            <person name="Wang L."/>
            <person name="Wang C.Q."/>
            <person name="Wang J.R."/>
        </authorList>
    </citation>
    <scope>NUCLEOTIDE SEQUENCE [LARGE SCALE GENOMIC DNA]</scope>
    <source>
        <strain evidence="7 8">XCT-34</strain>
    </source>
</reference>
<keyword evidence="8" id="KW-1185">Reference proteome</keyword>
<dbReference type="InterPro" id="IPR004960">
    <property type="entry name" value="LipA_acyltrans"/>
</dbReference>
<dbReference type="RefSeq" id="WP_161672926.1">
    <property type="nucleotide sequence ID" value="NZ_JAABLP010000001.1"/>
</dbReference>
<dbReference type="GO" id="GO:0016746">
    <property type="term" value="F:acyltransferase activity"/>
    <property type="evidence" value="ECO:0007669"/>
    <property type="project" value="UniProtKB-KW"/>
</dbReference>
<evidence type="ECO:0000256" key="3">
    <source>
        <dbReference type="ARBA" id="ARBA00022519"/>
    </source>
</evidence>
<dbReference type="Proteomes" id="UP000541347">
    <property type="component" value="Unassembled WGS sequence"/>
</dbReference>
<evidence type="ECO:0000313" key="7">
    <source>
        <dbReference type="EMBL" id="NBN62182.1"/>
    </source>
</evidence>
<evidence type="ECO:0000256" key="4">
    <source>
        <dbReference type="ARBA" id="ARBA00022679"/>
    </source>
</evidence>
<dbReference type="CDD" id="cd07984">
    <property type="entry name" value="LPLAT_LABLAT-like"/>
    <property type="match status" value="1"/>
</dbReference>
<evidence type="ECO:0000256" key="1">
    <source>
        <dbReference type="ARBA" id="ARBA00004533"/>
    </source>
</evidence>